<protein>
    <submittedName>
        <fullName evidence="1">Uncharacterized protein</fullName>
    </submittedName>
</protein>
<evidence type="ECO:0000313" key="1">
    <source>
        <dbReference type="EMBL" id="ASJ96216.1"/>
    </source>
</evidence>
<dbReference type="Proteomes" id="UP000198233">
    <property type="component" value="Chromosome"/>
</dbReference>
<organism evidence="1 2">
    <name type="scientific">Shewanella marisflavi</name>
    <dbReference type="NCBI Taxonomy" id="260364"/>
    <lineage>
        <taxon>Bacteria</taxon>
        <taxon>Pseudomonadati</taxon>
        <taxon>Pseudomonadota</taxon>
        <taxon>Gammaproteobacteria</taxon>
        <taxon>Alteromonadales</taxon>
        <taxon>Shewanellaceae</taxon>
        <taxon>Shewanella</taxon>
    </lineage>
</organism>
<sequence length="68" mass="7681">MPAWPQLGIGSNAAVVDQKAQDLRLKPSALILKSMVGKCRLWRQLWYVDLNNKIKGVSRDGLHKLLKI</sequence>
<reference evidence="1 2" key="1">
    <citation type="submission" date="2017-06" db="EMBL/GenBank/DDBJ databases">
        <title>Complete genome sequence of Shewanella marisflavi EP1 associated with anaerobic 2,4-dinitrotoluene reduction and salt tolerance.</title>
        <authorList>
            <person name="Huang J."/>
        </authorList>
    </citation>
    <scope>NUCLEOTIDE SEQUENCE [LARGE SCALE GENOMIC DNA]</scope>
    <source>
        <strain evidence="1 2">EP1</strain>
    </source>
</reference>
<dbReference type="AlphaFoldDB" id="A0AAC9XMS2"/>
<dbReference type="EMBL" id="CP022272">
    <property type="protein sequence ID" value="ASJ96216.1"/>
    <property type="molecule type" value="Genomic_DNA"/>
</dbReference>
<name>A0AAC9XMS2_9GAMM</name>
<dbReference type="KEGG" id="smav:CFF01_06255"/>
<proteinExistence type="predicted"/>
<gene>
    <name evidence="1" type="ORF">CFF01_06255</name>
</gene>
<evidence type="ECO:0000313" key="2">
    <source>
        <dbReference type="Proteomes" id="UP000198233"/>
    </source>
</evidence>
<accession>A0AAC9XMS2</accession>